<organism evidence="1">
    <name type="scientific">Rhizophagus irregularis (strain DAOM 181602 / DAOM 197198 / MUCL 43194)</name>
    <name type="common">Arbuscular mycorrhizal fungus</name>
    <name type="synonym">Glomus intraradices</name>
    <dbReference type="NCBI Taxonomy" id="747089"/>
    <lineage>
        <taxon>Eukaryota</taxon>
        <taxon>Fungi</taxon>
        <taxon>Fungi incertae sedis</taxon>
        <taxon>Mucoromycota</taxon>
        <taxon>Glomeromycotina</taxon>
        <taxon>Glomeromycetes</taxon>
        <taxon>Glomerales</taxon>
        <taxon>Glomeraceae</taxon>
        <taxon>Rhizophagus</taxon>
    </lineage>
</organism>
<name>U9UNE0_RHIID</name>
<accession>U9UNE0</accession>
<evidence type="ECO:0000313" key="1">
    <source>
        <dbReference type="EMBL" id="ESA20038.1"/>
    </source>
</evidence>
<gene>
    <name evidence="1" type="ORF">GLOINDRAFT_18960</name>
</gene>
<reference evidence="1" key="1">
    <citation type="submission" date="2013-07" db="EMBL/GenBank/DDBJ databases">
        <title>The genome of an arbuscular mycorrhizal fungus provides insights into the evolution of the oldest plant symbiosis.</title>
        <authorList>
            <consortium name="DOE Joint Genome Institute"/>
            <person name="Tisserant E."/>
            <person name="Malbreil M."/>
            <person name="Kuo A."/>
            <person name="Kohler A."/>
            <person name="Symeonidi A."/>
            <person name="Balestrini R."/>
            <person name="Charron P."/>
            <person name="Duensing N."/>
            <person name="Frei-dit-Frey N."/>
            <person name="Gianinazzi-Pearson V."/>
            <person name="Gilbert B."/>
            <person name="Handa Y."/>
            <person name="Hijri M."/>
            <person name="Kaul R."/>
            <person name="Kawaguchi M."/>
            <person name="Krajinski F."/>
            <person name="Lammers P."/>
            <person name="Lapierre D."/>
            <person name="Masclaux F.G."/>
            <person name="Murat C."/>
            <person name="Morin E."/>
            <person name="Ndikumana S."/>
            <person name="Pagni M."/>
            <person name="Petitpierre D."/>
            <person name="Requena N."/>
            <person name="Rosikiewicz P."/>
            <person name="Riley R."/>
            <person name="Saito K."/>
            <person name="San Clemente H."/>
            <person name="Shapiro H."/>
            <person name="van Tuinen D."/>
            <person name="Becard G."/>
            <person name="Bonfante P."/>
            <person name="Paszkowski U."/>
            <person name="Shachar-Hill Y."/>
            <person name="Young J.P."/>
            <person name="Sanders I.R."/>
            <person name="Henrissat B."/>
            <person name="Rensing S.A."/>
            <person name="Grigoriev I.V."/>
            <person name="Corradi N."/>
            <person name="Roux C."/>
            <person name="Martin F."/>
        </authorList>
    </citation>
    <scope>NUCLEOTIDE SEQUENCE</scope>
    <source>
        <strain evidence="1">DAOM 197198</strain>
    </source>
</reference>
<proteinExistence type="predicted"/>
<dbReference type="EMBL" id="KI277715">
    <property type="protein sequence ID" value="ESA20038.1"/>
    <property type="molecule type" value="Genomic_DNA"/>
</dbReference>
<protein>
    <submittedName>
        <fullName evidence="1">Uncharacterized protein</fullName>
    </submittedName>
</protein>
<sequence length="57" mass="6080">MINGSSSAKNIREATIYGNAQGEMINGSSSAKNIREATIYGNAQGRKSVMVLQTWSS</sequence>
<dbReference type="AlphaFoldDB" id="U9UNE0"/>
<dbReference type="HOGENOM" id="CLU_2997561_0_0_1"/>